<dbReference type="AlphaFoldDB" id="A0A317PE80"/>
<dbReference type="InterPro" id="IPR039424">
    <property type="entry name" value="SBP_5"/>
</dbReference>
<dbReference type="GO" id="GO:0015833">
    <property type="term" value="P:peptide transport"/>
    <property type="evidence" value="ECO:0007669"/>
    <property type="project" value="TreeGrafter"/>
</dbReference>
<dbReference type="RefSeq" id="WP_110034065.1">
    <property type="nucleotide sequence ID" value="NZ_QGTR01000006.1"/>
</dbReference>
<keyword evidence="3" id="KW-0732">Signal</keyword>
<comment type="subcellular location">
    <subcellularLocation>
        <location evidence="1">Periplasm</location>
    </subcellularLocation>
</comment>
<dbReference type="PIRSF" id="PIRSF002741">
    <property type="entry name" value="MppA"/>
    <property type="match status" value="1"/>
</dbReference>
<evidence type="ECO:0000256" key="2">
    <source>
        <dbReference type="ARBA" id="ARBA00005695"/>
    </source>
</evidence>
<dbReference type="Gene3D" id="3.10.105.10">
    <property type="entry name" value="Dipeptide-binding Protein, Domain 3"/>
    <property type="match status" value="1"/>
</dbReference>
<evidence type="ECO:0000256" key="3">
    <source>
        <dbReference type="SAM" id="SignalP"/>
    </source>
</evidence>
<dbReference type="EMBL" id="QGTR01000006">
    <property type="protein sequence ID" value="PWV97778.1"/>
    <property type="molecule type" value="Genomic_DNA"/>
</dbReference>
<comment type="similarity">
    <text evidence="2">Belongs to the bacterial solute-binding protein 5 family.</text>
</comment>
<gene>
    <name evidence="5" type="ORF">DFR52_106303</name>
</gene>
<feature type="chain" id="PRO_5016389794" evidence="3">
    <location>
        <begin position="26"/>
        <end position="508"/>
    </location>
</feature>
<protein>
    <submittedName>
        <fullName evidence="5">Peptide/nickel transport system substrate-binding protein</fullName>
    </submittedName>
</protein>
<dbReference type="GO" id="GO:0030288">
    <property type="term" value="C:outer membrane-bounded periplasmic space"/>
    <property type="evidence" value="ECO:0007669"/>
    <property type="project" value="UniProtKB-ARBA"/>
</dbReference>
<feature type="domain" description="Solute-binding protein family 5" evidence="4">
    <location>
        <begin position="73"/>
        <end position="419"/>
    </location>
</feature>
<evidence type="ECO:0000259" key="4">
    <source>
        <dbReference type="Pfam" id="PF00496"/>
    </source>
</evidence>
<evidence type="ECO:0000313" key="5">
    <source>
        <dbReference type="EMBL" id="PWV97778.1"/>
    </source>
</evidence>
<dbReference type="GO" id="GO:0043190">
    <property type="term" value="C:ATP-binding cassette (ABC) transporter complex"/>
    <property type="evidence" value="ECO:0007669"/>
    <property type="project" value="InterPro"/>
</dbReference>
<dbReference type="Pfam" id="PF00496">
    <property type="entry name" value="SBP_bac_5"/>
    <property type="match status" value="1"/>
</dbReference>
<evidence type="ECO:0000256" key="1">
    <source>
        <dbReference type="ARBA" id="ARBA00004418"/>
    </source>
</evidence>
<name>A0A317PE80_9HYPH</name>
<dbReference type="InterPro" id="IPR000914">
    <property type="entry name" value="SBP_5_dom"/>
</dbReference>
<dbReference type="Gene3D" id="3.40.190.10">
    <property type="entry name" value="Periplasmic binding protein-like II"/>
    <property type="match status" value="1"/>
</dbReference>
<dbReference type="GO" id="GO:1904680">
    <property type="term" value="F:peptide transmembrane transporter activity"/>
    <property type="evidence" value="ECO:0007669"/>
    <property type="project" value="TreeGrafter"/>
</dbReference>
<reference evidence="5 6" key="1">
    <citation type="submission" date="2018-05" db="EMBL/GenBank/DDBJ databases">
        <title>Genomic Encyclopedia of Type Strains, Phase IV (KMG-IV): sequencing the most valuable type-strain genomes for metagenomic binning, comparative biology and taxonomic classification.</title>
        <authorList>
            <person name="Goeker M."/>
        </authorList>
    </citation>
    <scope>NUCLEOTIDE SEQUENCE [LARGE SCALE GENOMIC DNA]</scope>
    <source>
        <strain evidence="5 6">DSM 16791</strain>
    </source>
</reference>
<keyword evidence="6" id="KW-1185">Reference proteome</keyword>
<accession>A0A317PE80</accession>
<proteinExistence type="inferred from homology"/>
<dbReference type="PANTHER" id="PTHR30290">
    <property type="entry name" value="PERIPLASMIC BINDING COMPONENT OF ABC TRANSPORTER"/>
    <property type="match status" value="1"/>
</dbReference>
<feature type="signal peptide" evidence="3">
    <location>
        <begin position="1"/>
        <end position="25"/>
    </location>
</feature>
<evidence type="ECO:0000313" key="6">
    <source>
        <dbReference type="Proteomes" id="UP000246352"/>
    </source>
</evidence>
<comment type="caution">
    <text evidence="5">The sequence shown here is derived from an EMBL/GenBank/DDBJ whole genome shotgun (WGS) entry which is preliminary data.</text>
</comment>
<dbReference type="SUPFAM" id="SSF53850">
    <property type="entry name" value="Periplasmic binding protein-like II"/>
    <property type="match status" value="1"/>
</dbReference>
<organism evidence="5 6">
    <name type="scientific">Hoeflea marina</name>
    <dbReference type="NCBI Taxonomy" id="274592"/>
    <lineage>
        <taxon>Bacteria</taxon>
        <taxon>Pseudomonadati</taxon>
        <taxon>Pseudomonadota</taxon>
        <taxon>Alphaproteobacteria</taxon>
        <taxon>Hyphomicrobiales</taxon>
        <taxon>Rhizobiaceae</taxon>
        <taxon>Hoeflea</taxon>
    </lineage>
</organism>
<dbReference type="Proteomes" id="UP000246352">
    <property type="component" value="Unassembled WGS sequence"/>
</dbReference>
<dbReference type="OrthoDB" id="9803988at2"/>
<sequence length="508" mass="55305">MRNWITTPVMSLAFATVLSVGAAMAAADGPAGTFKYAEQVKLITMDPQQQSGSGVPYLRPVYESLFEMSPDGKPVPLLATGYKIDGLTVLITLREGVSFSNGEAFNAEVAAANINRGVKLGIIEGLKTVESADAADPYTLRIKLSEADPAIIDSLCFTGGMMLAPAAMADPAIDRNPVGTGPYVHSKDQSREGEVQVYTPNPTYWDKDQIGLARYEVWEIPDDTARLNALKTGQIDAGNWLANPQSAIIERTAGLKLIRNTGGLNYHVIISDREGTVVPAFADRNVRLAMAHSIDRAAFGKAVLFGLADDSYQPYAKGNWAYDPALEGVYAFDLAKARELMAQSKFPDGFAFDMPSIPIYQSRLEALAGFFKEINITMNIVPLEPGTLARRSRTTDFPATNLVWNTNTDPKFLALRYIYEDGAYNPFKAKPSDELLSLAKAGLESVETDQRGPIYRKMAARLAEEAFLIFVANSPILIGTSEKTAANPTVVYRYGEDSINLRGLKSND</sequence>
<dbReference type="InterPro" id="IPR030678">
    <property type="entry name" value="Peptide/Ni-bd"/>
</dbReference>